<reference evidence="2 3" key="1">
    <citation type="submission" date="2020-08" db="EMBL/GenBank/DDBJ databases">
        <title>Sequencing the genomes of 1000 actinobacteria strains.</title>
        <authorList>
            <person name="Klenk H.-P."/>
        </authorList>
    </citation>
    <scope>NUCLEOTIDE SEQUENCE [LARGE SCALE GENOMIC DNA]</scope>
    <source>
        <strain evidence="2 3">DSM 45790</strain>
    </source>
</reference>
<protein>
    <submittedName>
        <fullName evidence="2">ABC-2 type transport system permease protein</fullName>
    </submittedName>
</protein>
<dbReference type="Proteomes" id="UP000588112">
    <property type="component" value="Unassembled WGS sequence"/>
</dbReference>
<feature type="transmembrane region" description="Helical" evidence="1">
    <location>
        <begin position="170"/>
        <end position="191"/>
    </location>
</feature>
<accession>A0A7W9DUZ1</accession>
<gene>
    <name evidence="2" type="ORF">BJ981_007370</name>
</gene>
<keyword evidence="1" id="KW-1133">Transmembrane helix</keyword>
<feature type="transmembrane region" description="Helical" evidence="1">
    <location>
        <begin position="101"/>
        <end position="123"/>
    </location>
</feature>
<dbReference type="RefSeq" id="WP_184618050.1">
    <property type="nucleotide sequence ID" value="NZ_BOOS01000009.1"/>
</dbReference>
<organism evidence="2 3">
    <name type="scientific">Sphaerisporangium krabiense</name>
    <dbReference type="NCBI Taxonomy" id="763782"/>
    <lineage>
        <taxon>Bacteria</taxon>
        <taxon>Bacillati</taxon>
        <taxon>Actinomycetota</taxon>
        <taxon>Actinomycetes</taxon>
        <taxon>Streptosporangiales</taxon>
        <taxon>Streptosporangiaceae</taxon>
        <taxon>Sphaerisporangium</taxon>
    </lineage>
</organism>
<evidence type="ECO:0000256" key="1">
    <source>
        <dbReference type="SAM" id="Phobius"/>
    </source>
</evidence>
<evidence type="ECO:0000313" key="2">
    <source>
        <dbReference type="EMBL" id="MBB5631584.1"/>
    </source>
</evidence>
<comment type="caution">
    <text evidence="2">The sequence shown here is derived from an EMBL/GenBank/DDBJ whole genome shotgun (WGS) entry which is preliminary data.</text>
</comment>
<dbReference type="AlphaFoldDB" id="A0A7W9DUZ1"/>
<keyword evidence="3" id="KW-1185">Reference proteome</keyword>
<keyword evidence="1" id="KW-0812">Transmembrane</keyword>
<keyword evidence="1" id="KW-0472">Membrane</keyword>
<proteinExistence type="predicted"/>
<feature type="transmembrane region" description="Helical" evidence="1">
    <location>
        <begin position="143"/>
        <end position="163"/>
    </location>
</feature>
<sequence length="252" mass="25450">MRGALHGEWTKLRTLPGPAWLQAAAVALTVAVGAVLAATVTCPYGRCDEDAVKLTLSGVQAGQVFAVLLAVGVVCGEYGTGMIRTTLAATPRRGVLLAAKAVLVAGLTLAAGTAAVLGCALAGRLLLPGRGYPALSLADGPTLRAAAGTVLYLVLVALLALGVGAAAREAALSAGVVLGLLYLLPLLATLVSDQDLRRTLWSLTPMNAGLAVQATRGLESMPLGPWAGLGVLACWAGAALLAAYLLLRRRDA</sequence>
<dbReference type="EMBL" id="JACHBR010000003">
    <property type="protein sequence ID" value="MBB5631584.1"/>
    <property type="molecule type" value="Genomic_DNA"/>
</dbReference>
<feature type="transmembrane region" description="Helical" evidence="1">
    <location>
        <begin position="226"/>
        <end position="247"/>
    </location>
</feature>
<evidence type="ECO:0000313" key="3">
    <source>
        <dbReference type="Proteomes" id="UP000588112"/>
    </source>
</evidence>
<name>A0A7W9DUZ1_9ACTN</name>
<feature type="transmembrane region" description="Helical" evidence="1">
    <location>
        <begin position="61"/>
        <end position="80"/>
    </location>
</feature>